<feature type="transmembrane region" description="Helical" evidence="2">
    <location>
        <begin position="49"/>
        <end position="69"/>
    </location>
</feature>
<dbReference type="RefSeq" id="WP_226590635.1">
    <property type="nucleotide sequence ID" value="NZ_BLAY01000177.1"/>
</dbReference>
<reference evidence="4" key="1">
    <citation type="submission" date="2019-10" db="EMBL/GenBank/DDBJ databases">
        <title>Draft genome sequece of Microseira wollei NIES-4236.</title>
        <authorList>
            <person name="Yamaguchi H."/>
            <person name="Suzuki S."/>
            <person name="Kawachi M."/>
        </authorList>
    </citation>
    <scope>NUCLEOTIDE SEQUENCE</scope>
    <source>
        <strain evidence="4">NIES-4236</strain>
    </source>
</reference>
<dbReference type="Gene3D" id="1.10.3730.20">
    <property type="match status" value="1"/>
</dbReference>
<gene>
    <name evidence="4" type="ORF">MiSe_75120</name>
</gene>
<comment type="caution">
    <text evidence="4">The sequence shown here is derived from an EMBL/GenBank/DDBJ whole genome shotgun (WGS) entry which is preliminary data.</text>
</comment>
<evidence type="ECO:0000313" key="5">
    <source>
        <dbReference type="Proteomes" id="UP001050975"/>
    </source>
</evidence>
<dbReference type="InterPro" id="IPR000620">
    <property type="entry name" value="EamA_dom"/>
</dbReference>
<feature type="transmembrane region" description="Helical" evidence="2">
    <location>
        <begin position="289"/>
        <end position="306"/>
    </location>
</feature>
<proteinExistence type="inferred from homology"/>
<accession>A0AAV3XJQ2</accession>
<dbReference type="PANTHER" id="PTHR22911">
    <property type="entry name" value="ACYL-MALONYL CONDENSING ENZYME-RELATED"/>
    <property type="match status" value="1"/>
</dbReference>
<feature type="transmembrane region" description="Helical" evidence="2">
    <location>
        <begin position="20"/>
        <end position="37"/>
    </location>
</feature>
<dbReference type="InterPro" id="IPR037185">
    <property type="entry name" value="EmrE-like"/>
</dbReference>
<keyword evidence="2" id="KW-0812">Transmembrane</keyword>
<keyword evidence="2" id="KW-0472">Membrane</keyword>
<keyword evidence="2" id="KW-1133">Transmembrane helix</keyword>
<evidence type="ECO:0000313" key="4">
    <source>
        <dbReference type="EMBL" id="GET42694.1"/>
    </source>
</evidence>
<feature type="transmembrane region" description="Helical" evidence="2">
    <location>
        <begin position="116"/>
        <end position="137"/>
    </location>
</feature>
<organism evidence="4 5">
    <name type="scientific">Microseira wollei NIES-4236</name>
    <dbReference type="NCBI Taxonomy" id="2530354"/>
    <lineage>
        <taxon>Bacteria</taxon>
        <taxon>Bacillati</taxon>
        <taxon>Cyanobacteriota</taxon>
        <taxon>Cyanophyceae</taxon>
        <taxon>Oscillatoriophycideae</taxon>
        <taxon>Aerosakkonematales</taxon>
        <taxon>Aerosakkonemataceae</taxon>
        <taxon>Microseira</taxon>
    </lineage>
</organism>
<feature type="transmembrane region" description="Helical" evidence="2">
    <location>
        <begin position="235"/>
        <end position="256"/>
    </location>
</feature>
<evidence type="ECO:0000256" key="2">
    <source>
        <dbReference type="SAM" id="Phobius"/>
    </source>
</evidence>
<comment type="similarity">
    <text evidence="1">Belongs to the EamA transporter family.</text>
</comment>
<sequence length="330" mass="36686">MSNQLAISNLKYDDKKTKAIIANLIALGIFGIIPILVRWSEIEISPNVISFNRCLIAALILGLSQEVTLVHQRWFKAEPKIKQSLDNKQILLLVVAAVFCFFTQLFWSVSLTQTSVANSALIHSLTPLFTTLGGWLLFNQRFDYKFLTGLAIATIGTIVLGFDDLQIDSVKLQGDLLALLSAVFWSAYLLTVEKMRTQLTVITIMNWVCRIATLLFGVVILLAGDEWFPHSRNCWLTVIALGLTVVVGHGMLAYSIKYLSSSFVAMINLLDPVVAAFLAWLIFAETLSWVNLVDFVVIIIGIYLAVTSNKGIERQAVEFPKMSSKPINQA</sequence>
<feature type="transmembrane region" description="Helical" evidence="2">
    <location>
        <begin position="90"/>
        <end position="110"/>
    </location>
</feature>
<dbReference type="SUPFAM" id="SSF103481">
    <property type="entry name" value="Multidrug resistance efflux transporter EmrE"/>
    <property type="match status" value="2"/>
</dbReference>
<feature type="transmembrane region" description="Helical" evidence="2">
    <location>
        <begin position="204"/>
        <end position="223"/>
    </location>
</feature>
<dbReference type="GO" id="GO:0016020">
    <property type="term" value="C:membrane"/>
    <property type="evidence" value="ECO:0007669"/>
    <property type="project" value="InterPro"/>
</dbReference>
<feature type="domain" description="EamA" evidence="3">
    <location>
        <begin position="174"/>
        <end position="306"/>
    </location>
</feature>
<evidence type="ECO:0000259" key="3">
    <source>
        <dbReference type="Pfam" id="PF00892"/>
    </source>
</evidence>
<dbReference type="EMBL" id="BLAY01000177">
    <property type="protein sequence ID" value="GET42694.1"/>
    <property type="molecule type" value="Genomic_DNA"/>
</dbReference>
<feature type="domain" description="EamA" evidence="3">
    <location>
        <begin position="18"/>
        <end position="160"/>
    </location>
</feature>
<feature type="transmembrane region" description="Helical" evidence="2">
    <location>
        <begin position="144"/>
        <end position="162"/>
    </location>
</feature>
<name>A0AAV3XJQ2_9CYAN</name>
<protein>
    <submittedName>
        <fullName evidence="4">Conserved hypothetical membrane protein</fullName>
    </submittedName>
</protein>
<dbReference type="AlphaFoldDB" id="A0AAV3XJQ2"/>
<dbReference type="PANTHER" id="PTHR22911:SF76">
    <property type="entry name" value="EAMA DOMAIN-CONTAINING PROTEIN"/>
    <property type="match status" value="1"/>
</dbReference>
<dbReference type="Pfam" id="PF00892">
    <property type="entry name" value="EamA"/>
    <property type="match status" value="2"/>
</dbReference>
<dbReference type="Proteomes" id="UP001050975">
    <property type="component" value="Unassembled WGS sequence"/>
</dbReference>
<keyword evidence="5" id="KW-1185">Reference proteome</keyword>
<feature type="transmembrane region" description="Helical" evidence="2">
    <location>
        <begin position="174"/>
        <end position="192"/>
    </location>
</feature>
<feature type="transmembrane region" description="Helical" evidence="2">
    <location>
        <begin position="263"/>
        <end position="283"/>
    </location>
</feature>
<evidence type="ECO:0000256" key="1">
    <source>
        <dbReference type="ARBA" id="ARBA00007362"/>
    </source>
</evidence>